<name>A0A1B9GY25_9TREE</name>
<feature type="compositionally biased region" description="Pro residues" evidence="1">
    <location>
        <begin position="88"/>
        <end position="98"/>
    </location>
</feature>
<feature type="compositionally biased region" description="Basic and acidic residues" evidence="1">
    <location>
        <begin position="172"/>
        <end position="188"/>
    </location>
</feature>
<feature type="compositionally biased region" description="Polar residues" evidence="1">
    <location>
        <begin position="554"/>
        <end position="563"/>
    </location>
</feature>
<feature type="compositionally biased region" description="Low complexity" evidence="1">
    <location>
        <begin position="769"/>
        <end position="782"/>
    </location>
</feature>
<sequence>MPHQTPLPPSQLPPPLQHAQIPAPFLHSQQVHSPWTMQSSSAPFLQASQSYAPFTIPDVQGQQSFYQPQINANSAQVEPMASTATIQPPCPPPSPMQPPFVHPSLQQQPLLTQPHPSNQMSAINPAPYWYPPERCQPSSTPQLLGPPATPAPSSLLRVDSYRPTPSIAPGRSAKEIHQEDREKSMSKSDRILHKICEVSRQISSMQSDLGAMKDQNRQLHTELTTVKNENRQLRDQIHELPLGQRALATKEEIIEDMVNHVTPVLNDQSQAYTDKVDELRNVFPDLVSEKVELRLQGVLSRSQGATNSSDNHTSAQALPNLINRLSGKIEIVERLVTSLVHLEQLPEALTYVVGLKDSLQRMEQTVKHPESTLPEHSEIPIAASPSSLKASVTAVPSDLVHKLQGAVDALHAARGYFEGGFQQQFRTISLEQTQIKHLLHQFLATYISSIPNQPSFGGPSSGLAALAEVAASRTGDTAIASTTLTALPLTPVSNDSDLARDQDLQVGQQDERSDPRAPIESDVFGPIVSIPPAFKDSDSSPLATRTTIGGKPSPSASSMTIHSSVPKASARVRLNAPFTSSGKDRSSDVRPSSPHTGPSPKRANDPSDRPFTRSMSTNAPRRRTYTYNRPGTSAERPIEISSGSSGASPPAVIQNTGCHDSPLTQNAQLTATFLESVPKLEGASSLEDRQGINKYIESMTKVDSFPSQPKARRQSLKTYGSRSTTTTTFGSQISSTSSIGGSRKRGHSTLAADLHMSNARTKRSMIANQQSQHISLSSSGSKGKQGKRGMIPDEDE</sequence>
<feature type="region of interest" description="Disordered" evidence="1">
    <location>
        <begin position="503"/>
        <end position="654"/>
    </location>
</feature>
<feature type="compositionally biased region" description="Polar residues" evidence="1">
    <location>
        <begin position="613"/>
        <end position="631"/>
    </location>
</feature>
<evidence type="ECO:0000313" key="3">
    <source>
        <dbReference type="Proteomes" id="UP000092666"/>
    </source>
</evidence>
<keyword evidence="3" id="KW-1185">Reference proteome</keyword>
<reference evidence="3" key="2">
    <citation type="submission" date="2013-12" db="EMBL/GenBank/DDBJ databases">
        <title>Evolution of pathogenesis and genome organization in the Tremellales.</title>
        <authorList>
            <person name="Cuomo C."/>
            <person name="Litvintseva A."/>
            <person name="Heitman J."/>
            <person name="Chen Y."/>
            <person name="Sun S."/>
            <person name="Springer D."/>
            <person name="Dromer F."/>
            <person name="Young S."/>
            <person name="Zeng Q."/>
            <person name="Chapman S."/>
            <person name="Gujja S."/>
            <person name="Saif S."/>
            <person name="Birren B."/>
        </authorList>
    </citation>
    <scope>NUCLEOTIDE SEQUENCE [LARGE SCALE GENOMIC DNA]</scope>
    <source>
        <strain evidence="3">BCC8398</strain>
    </source>
</reference>
<dbReference type="OrthoDB" id="2565352at2759"/>
<feature type="region of interest" description="Disordered" evidence="1">
    <location>
        <begin position="703"/>
        <end position="796"/>
    </location>
</feature>
<feature type="region of interest" description="Disordered" evidence="1">
    <location>
        <begin position="76"/>
        <end position="98"/>
    </location>
</feature>
<proteinExistence type="predicted"/>
<feature type="compositionally biased region" description="Basic and acidic residues" evidence="1">
    <location>
        <begin position="602"/>
        <end position="611"/>
    </location>
</feature>
<protein>
    <submittedName>
        <fullName evidence="2">Uncharacterized protein</fullName>
    </submittedName>
</protein>
<evidence type="ECO:0000313" key="2">
    <source>
        <dbReference type="EMBL" id="OCF35954.1"/>
    </source>
</evidence>
<feature type="compositionally biased region" description="Polar residues" evidence="1">
    <location>
        <begin position="76"/>
        <end position="86"/>
    </location>
</feature>
<gene>
    <name evidence="2" type="ORF">I316_02449</name>
</gene>
<dbReference type="Proteomes" id="UP000092666">
    <property type="component" value="Unassembled WGS sequence"/>
</dbReference>
<feature type="compositionally biased region" description="Low complexity" evidence="1">
    <location>
        <begin position="641"/>
        <end position="651"/>
    </location>
</feature>
<evidence type="ECO:0000256" key="1">
    <source>
        <dbReference type="SAM" id="MobiDB-lite"/>
    </source>
</evidence>
<feature type="region of interest" description="Disordered" evidence="1">
    <location>
        <begin position="1"/>
        <end position="39"/>
    </location>
</feature>
<feature type="region of interest" description="Disordered" evidence="1">
    <location>
        <begin position="137"/>
        <end position="188"/>
    </location>
</feature>
<feature type="compositionally biased region" description="Low complexity" evidence="1">
    <location>
        <begin position="718"/>
        <end position="741"/>
    </location>
</feature>
<dbReference type="EMBL" id="KI669497">
    <property type="protein sequence ID" value="OCF35954.1"/>
    <property type="molecule type" value="Genomic_DNA"/>
</dbReference>
<organism evidence="2 3">
    <name type="scientific">Kwoniella heveanensis BCC8398</name>
    <dbReference type="NCBI Taxonomy" id="1296120"/>
    <lineage>
        <taxon>Eukaryota</taxon>
        <taxon>Fungi</taxon>
        <taxon>Dikarya</taxon>
        <taxon>Basidiomycota</taxon>
        <taxon>Agaricomycotina</taxon>
        <taxon>Tremellomycetes</taxon>
        <taxon>Tremellales</taxon>
        <taxon>Cryptococcaceae</taxon>
        <taxon>Kwoniella</taxon>
    </lineage>
</organism>
<feature type="compositionally biased region" description="Basic and acidic residues" evidence="1">
    <location>
        <begin position="503"/>
        <end position="519"/>
    </location>
</feature>
<feature type="compositionally biased region" description="Polar residues" evidence="1">
    <location>
        <begin position="27"/>
        <end position="39"/>
    </location>
</feature>
<accession>A0A1B9GY25</accession>
<feature type="compositionally biased region" description="Pro residues" evidence="1">
    <location>
        <begin position="1"/>
        <end position="16"/>
    </location>
</feature>
<dbReference type="AlphaFoldDB" id="A0A1B9GY25"/>
<reference evidence="2 3" key="1">
    <citation type="submission" date="2013-07" db="EMBL/GenBank/DDBJ databases">
        <title>The Genome Sequence of Cryptococcus heveanensis BCC8398.</title>
        <authorList>
            <consortium name="The Broad Institute Genome Sequencing Platform"/>
            <person name="Cuomo C."/>
            <person name="Litvintseva A."/>
            <person name="Chen Y."/>
            <person name="Heitman J."/>
            <person name="Sun S."/>
            <person name="Springer D."/>
            <person name="Dromer F."/>
            <person name="Young S.K."/>
            <person name="Zeng Q."/>
            <person name="Gargeya S."/>
            <person name="Fitzgerald M."/>
            <person name="Abouelleil A."/>
            <person name="Alvarado L."/>
            <person name="Berlin A.M."/>
            <person name="Chapman S.B."/>
            <person name="Dewar J."/>
            <person name="Goldberg J."/>
            <person name="Griggs A."/>
            <person name="Gujja S."/>
            <person name="Hansen M."/>
            <person name="Howarth C."/>
            <person name="Imamovic A."/>
            <person name="Larimer J."/>
            <person name="McCowan C."/>
            <person name="Murphy C."/>
            <person name="Pearson M."/>
            <person name="Priest M."/>
            <person name="Roberts A."/>
            <person name="Saif S."/>
            <person name="Shea T."/>
            <person name="Sykes S."/>
            <person name="Wortman J."/>
            <person name="Nusbaum C."/>
            <person name="Birren B."/>
        </authorList>
    </citation>
    <scope>NUCLEOTIDE SEQUENCE [LARGE SCALE GENOMIC DNA]</scope>
    <source>
        <strain evidence="2 3">BCC8398</strain>
    </source>
</reference>